<accession>A0A133QLW5</accession>
<dbReference type="GO" id="GO:0004519">
    <property type="term" value="F:endonuclease activity"/>
    <property type="evidence" value="ECO:0007669"/>
    <property type="project" value="UniProtKB-KW"/>
</dbReference>
<dbReference type="RefSeq" id="WP_060940073.1">
    <property type="nucleotide sequence ID" value="NZ_CAMXYN010000038.1"/>
</dbReference>
<dbReference type="STRING" id="28128.HMPREF3226_00317"/>
<dbReference type="AlphaFoldDB" id="A0A133QLW5"/>
<sequence>MIKGNKGEWSEIYVLFKLLGDGYVNAGDADLNKIKDLFYPIIMILRQEKYGSFNYELCNHDVVVQTPKGEELLRMPASVFLKQAENLLSSINENEGAFSLPEIEEFMKDIYCYSLKAKSTDKTDIKIILHDCRTKLNNEMGFSIKSQLGSDSTLLNASKATNFNFKIKGISLCDDEIREINSLNPKRNKVLMRVDCIKNKGGFLEYDKIDSPTFRNNLTMLDGDLPTIIANLLLEQLNSGVSGLKVLSEKIAKRNPLNYDSDQSSITYQYKIKHLLTSVALGMMPATAWDGKFEANGGYLIVKKNGEILCYHFYDRNRFEDYLFTNAYLERSSTTKHEYASIIKENDGTLSFKLNFQIRLK</sequence>
<keyword evidence="1" id="KW-0255">Endonuclease</keyword>
<name>A0A133QLW5_9BACT</name>
<gene>
    <name evidence="1" type="ORF">HMPREF3226_00317</name>
</gene>
<dbReference type="Proteomes" id="UP000070533">
    <property type="component" value="Unassembled WGS sequence"/>
</dbReference>
<keyword evidence="1" id="KW-0378">Hydrolase</keyword>
<evidence type="ECO:0000313" key="2">
    <source>
        <dbReference type="Proteomes" id="UP000070533"/>
    </source>
</evidence>
<dbReference type="REBASE" id="169968">
    <property type="entry name" value="Pco7716ORF316P"/>
</dbReference>
<reference evidence="2" key="1">
    <citation type="submission" date="2016-01" db="EMBL/GenBank/DDBJ databases">
        <authorList>
            <person name="Mitreva M."/>
            <person name="Pepin K.H."/>
            <person name="Mihindukulasuriya K.A."/>
            <person name="Fulton R."/>
            <person name="Fronick C."/>
            <person name="O'Laughlin M."/>
            <person name="Miner T."/>
            <person name="Herter B."/>
            <person name="Rosa B.A."/>
            <person name="Cordes M."/>
            <person name="Tomlinson C."/>
            <person name="Wollam A."/>
            <person name="Palsikar V.B."/>
            <person name="Mardis E.R."/>
            <person name="Wilson R.K."/>
        </authorList>
    </citation>
    <scope>NUCLEOTIDE SEQUENCE [LARGE SCALE GENOMIC DNA]</scope>
    <source>
        <strain evidence="2">MJR7716</strain>
    </source>
</reference>
<dbReference type="EMBL" id="LRQG01000013">
    <property type="protein sequence ID" value="KXA43871.1"/>
    <property type="molecule type" value="Genomic_DNA"/>
</dbReference>
<protein>
    <submittedName>
        <fullName evidence="1">HpaII restriction endonuclease</fullName>
    </submittedName>
</protein>
<organism evidence="1 2">
    <name type="scientific">Prevotella corporis</name>
    <dbReference type="NCBI Taxonomy" id="28128"/>
    <lineage>
        <taxon>Bacteria</taxon>
        <taxon>Pseudomonadati</taxon>
        <taxon>Bacteroidota</taxon>
        <taxon>Bacteroidia</taxon>
        <taxon>Bacteroidales</taxon>
        <taxon>Prevotellaceae</taxon>
        <taxon>Prevotella</taxon>
    </lineage>
</organism>
<proteinExistence type="predicted"/>
<dbReference type="Pfam" id="PF09561">
    <property type="entry name" value="RE_HpaII"/>
    <property type="match status" value="1"/>
</dbReference>
<dbReference type="InterPro" id="IPR019062">
    <property type="entry name" value="Restrct_endonuc_II_HpaII"/>
</dbReference>
<keyword evidence="2" id="KW-1185">Reference proteome</keyword>
<keyword evidence="1" id="KW-0540">Nuclease</keyword>
<comment type="caution">
    <text evidence="1">The sequence shown here is derived from an EMBL/GenBank/DDBJ whole genome shotgun (WGS) entry which is preliminary data.</text>
</comment>
<dbReference type="OrthoDB" id="1551452at2"/>
<evidence type="ECO:0000313" key="1">
    <source>
        <dbReference type="EMBL" id="KXA43871.1"/>
    </source>
</evidence>
<dbReference type="PATRIC" id="fig|28128.5.peg.318"/>